<evidence type="ECO:0000313" key="7">
    <source>
        <dbReference type="EMBL" id="TVY06680.1"/>
    </source>
</evidence>
<dbReference type="GO" id="GO:0016020">
    <property type="term" value="C:membrane"/>
    <property type="evidence" value="ECO:0007669"/>
    <property type="project" value="UniProtKB-SubCell"/>
</dbReference>
<feature type="transmembrane region" description="Helical" evidence="6">
    <location>
        <begin position="12"/>
        <end position="33"/>
    </location>
</feature>
<organism evidence="7 8">
    <name type="scientific">Paenibacillus cremeus</name>
    <dbReference type="NCBI Taxonomy" id="2163881"/>
    <lineage>
        <taxon>Bacteria</taxon>
        <taxon>Bacillati</taxon>
        <taxon>Bacillota</taxon>
        <taxon>Bacilli</taxon>
        <taxon>Bacillales</taxon>
        <taxon>Paenibacillaceae</taxon>
        <taxon>Paenibacillus</taxon>
    </lineage>
</organism>
<keyword evidence="3 6" id="KW-0812">Transmembrane</keyword>
<dbReference type="EMBL" id="VNJI01000050">
    <property type="protein sequence ID" value="TVY06680.1"/>
    <property type="molecule type" value="Genomic_DNA"/>
</dbReference>
<evidence type="ECO:0000256" key="4">
    <source>
        <dbReference type="ARBA" id="ARBA00022989"/>
    </source>
</evidence>
<dbReference type="GO" id="GO:0055085">
    <property type="term" value="P:transmembrane transport"/>
    <property type="evidence" value="ECO:0007669"/>
    <property type="project" value="TreeGrafter"/>
</dbReference>
<feature type="transmembrane region" description="Helical" evidence="6">
    <location>
        <begin position="39"/>
        <end position="56"/>
    </location>
</feature>
<comment type="caution">
    <text evidence="7">The sequence shown here is derived from an EMBL/GenBank/DDBJ whole genome shotgun (WGS) entry which is preliminary data.</text>
</comment>
<sequence length="370" mass="41487">MLSFYKKYYKTIFDIALLIVTIYLFMFLFSYLYRIATPIFLAFVIYMIIEPLARFLHRRGLKKSIASAIATVLFILVILGVITGAGAIITSQIINLKDKLPDYAAVLQKELVERTDELNTKFDALPGQLDLLEKAKEYSADITKKATEIARSFLTATFNTLTSISTFVVNFVIGIVLAYFLSSEIEAWKRTAEDKTPRTFKKAFQFLRENVLAGILTYLKAQAKLISLTFIVIFVALLVLNVNNAFTIAVISAVFDVLPLLGVSTLFIPWIIYLLIVSQTTLAISLAVLLAVVVTVRQILEPKITGDSLGVSAFTMLSFMIISLSLFGVAGLILSPILIILIKALYEQGYLNKWIRMPAGEYEPEQWRKT</sequence>
<evidence type="ECO:0000313" key="8">
    <source>
        <dbReference type="Proteomes" id="UP000317036"/>
    </source>
</evidence>
<feature type="transmembrane region" description="Helical" evidence="6">
    <location>
        <begin position="282"/>
        <end position="300"/>
    </location>
</feature>
<dbReference type="OrthoDB" id="9774361at2"/>
<feature type="transmembrane region" description="Helical" evidence="6">
    <location>
        <begin position="248"/>
        <end position="275"/>
    </location>
</feature>
<feature type="transmembrane region" description="Helical" evidence="6">
    <location>
        <begin position="161"/>
        <end position="181"/>
    </location>
</feature>
<evidence type="ECO:0000256" key="3">
    <source>
        <dbReference type="ARBA" id="ARBA00022692"/>
    </source>
</evidence>
<evidence type="ECO:0000256" key="2">
    <source>
        <dbReference type="ARBA" id="ARBA00009773"/>
    </source>
</evidence>
<dbReference type="Pfam" id="PF01594">
    <property type="entry name" value="AI-2E_transport"/>
    <property type="match status" value="1"/>
</dbReference>
<dbReference type="AlphaFoldDB" id="A0A559K3N1"/>
<accession>A0A559K3N1</accession>
<protein>
    <submittedName>
        <fullName evidence="7">Sporulation integral membrane protein YtvI</fullName>
    </submittedName>
</protein>
<feature type="transmembrane region" description="Helical" evidence="6">
    <location>
        <begin position="225"/>
        <end position="242"/>
    </location>
</feature>
<evidence type="ECO:0000256" key="6">
    <source>
        <dbReference type="SAM" id="Phobius"/>
    </source>
</evidence>
<dbReference type="RefSeq" id="WP_144853356.1">
    <property type="nucleotide sequence ID" value="NZ_VNJI01000050.1"/>
</dbReference>
<dbReference type="InterPro" id="IPR014227">
    <property type="entry name" value="YtvI-like"/>
</dbReference>
<keyword evidence="5 6" id="KW-0472">Membrane</keyword>
<evidence type="ECO:0000256" key="5">
    <source>
        <dbReference type="ARBA" id="ARBA00023136"/>
    </source>
</evidence>
<comment type="similarity">
    <text evidence="2">Belongs to the autoinducer-2 exporter (AI-2E) (TC 2.A.86) family.</text>
</comment>
<reference evidence="7 8" key="1">
    <citation type="submission" date="2019-07" db="EMBL/GenBank/DDBJ databases">
        <authorList>
            <person name="Kim J."/>
        </authorList>
    </citation>
    <scope>NUCLEOTIDE SEQUENCE [LARGE SCALE GENOMIC DNA]</scope>
    <source>
        <strain evidence="7 8">JC52</strain>
    </source>
</reference>
<keyword evidence="4 6" id="KW-1133">Transmembrane helix</keyword>
<keyword evidence="8" id="KW-1185">Reference proteome</keyword>
<gene>
    <name evidence="7" type="primary">ytvI</name>
    <name evidence="7" type="ORF">FPZ49_27940</name>
</gene>
<dbReference type="Proteomes" id="UP000317036">
    <property type="component" value="Unassembled WGS sequence"/>
</dbReference>
<feature type="transmembrane region" description="Helical" evidence="6">
    <location>
        <begin position="320"/>
        <end position="346"/>
    </location>
</feature>
<proteinExistence type="inferred from homology"/>
<dbReference type="PANTHER" id="PTHR21716:SF68">
    <property type="entry name" value="TRANSPORT PROTEIN YTVI-RELATED"/>
    <property type="match status" value="1"/>
</dbReference>
<name>A0A559K3N1_9BACL</name>
<feature type="transmembrane region" description="Helical" evidence="6">
    <location>
        <begin position="68"/>
        <end position="94"/>
    </location>
</feature>
<comment type="subcellular location">
    <subcellularLocation>
        <location evidence="1">Membrane</location>
        <topology evidence="1">Multi-pass membrane protein</topology>
    </subcellularLocation>
</comment>
<dbReference type="NCBIfam" id="TIGR02872">
    <property type="entry name" value="spore_ytvI"/>
    <property type="match status" value="1"/>
</dbReference>
<evidence type="ECO:0000256" key="1">
    <source>
        <dbReference type="ARBA" id="ARBA00004141"/>
    </source>
</evidence>
<dbReference type="PANTHER" id="PTHR21716">
    <property type="entry name" value="TRANSMEMBRANE PROTEIN"/>
    <property type="match status" value="1"/>
</dbReference>
<dbReference type="InterPro" id="IPR002549">
    <property type="entry name" value="AI-2E-like"/>
</dbReference>